<evidence type="ECO:0000313" key="12">
    <source>
        <dbReference type="EMBL" id="CAD9629981.1"/>
    </source>
</evidence>
<keyword evidence="6" id="KW-0136">Cellulose degradation</keyword>
<evidence type="ECO:0000256" key="4">
    <source>
        <dbReference type="ARBA" id="ARBA00022729"/>
    </source>
</evidence>
<dbReference type="EMBL" id="HBGW01078058">
    <property type="protein sequence ID" value="CAD9629981.1"/>
    <property type="molecule type" value="Transcribed_RNA"/>
</dbReference>
<dbReference type="Gene3D" id="2.20.70.10">
    <property type="match status" value="1"/>
</dbReference>
<dbReference type="AlphaFoldDB" id="A0A6U6SHC9"/>
<organism evidence="12">
    <name type="scientific">Zooxanthella nutricula</name>
    <dbReference type="NCBI Taxonomy" id="1333877"/>
    <lineage>
        <taxon>Eukaryota</taxon>
        <taxon>Sar</taxon>
        <taxon>Alveolata</taxon>
        <taxon>Dinophyceae</taxon>
        <taxon>Peridiniales</taxon>
        <taxon>Peridiniales incertae sedis</taxon>
        <taxon>Zooxanthella</taxon>
    </lineage>
</organism>
<dbReference type="GO" id="GO:0030245">
    <property type="term" value="P:cellulose catabolic process"/>
    <property type="evidence" value="ECO:0007669"/>
    <property type="project" value="UniProtKB-KW"/>
</dbReference>
<evidence type="ECO:0000259" key="11">
    <source>
        <dbReference type="PROSITE" id="PS50020"/>
    </source>
</evidence>
<evidence type="ECO:0000256" key="10">
    <source>
        <dbReference type="SAM" id="MobiDB-lite"/>
    </source>
</evidence>
<proteinExistence type="inferred from homology"/>
<dbReference type="SMART" id="SM00456">
    <property type="entry name" value="WW"/>
    <property type="match status" value="1"/>
</dbReference>
<dbReference type="SUPFAM" id="SSF49899">
    <property type="entry name" value="Concanavalin A-like lectins/glucanases"/>
    <property type="match status" value="1"/>
</dbReference>
<feature type="region of interest" description="Disordered" evidence="10">
    <location>
        <begin position="396"/>
        <end position="415"/>
    </location>
</feature>
<dbReference type="CDD" id="cd00201">
    <property type="entry name" value="WW"/>
    <property type="match status" value="1"/>
</dbReference>
<sequence length="451" mass="48424">MASWMVPAMAVQDGEDQEMLAHMEPAVDVEACGQARDFRHTCLARKASLAVAATVLIGSFACLSLARLGSVGAAGDAGVDPEAKYLAAEAEAEPQAAEQCPGTVYLEGFGQAPLTNNLFTPEGESAQPVEVVGGEIRPHLGGRTYFSRTCSAGTYNNNNYASLSLLGKTVSYTVNVANTGCGCNVAFYLTSMKQNIEPTACQDFYCDANNVCGERCDEVDIMEANSKVWRSTLHMAEDDVGGAAGYGGTGPHTQTWTHKEYGPGANCIDTNFPFEVRAHFPTHVVNGETMLQGMMVDLYQASAVNCQYPKGLTATVGWYKFRGEDGIKALTKALQAGMVPIVSYWSSSDLLWLDGQDIDGERPCDADRPSMCPSTGPSVSDVSITNYTGYIHHSSMNLSPKPKPKRPAATSEAGPMMLPNGWVQVPYGDKTYYYNPKTKETTWDRPGGASQ</sequence>
<protein>
    <recommendedName>
        <fullName evidence="3">cellulose 1,4-beta-cellobiosidase (non-reducing end)</fullName>
        <ecNumber evidence="3">3.2.1.91</ecNumber>
    </recommendedName>
</protein>
<dbReference type="InterPro" id="IPR001202">
    <property type="entry name" value="WW_dom"/>
</dbReference>
<dbReference type="SUPFAM" id="SSF51045">
    <property type="entry name" value="WW domain"/>
    <property type="match status" value="1"/>
</dbReference>
<keyword evidence="7" id="KW-0119">Carbohydrate metabolism</keyword>
<evidence type="ECO:0000256" key="8">
    <source>
        <dbReference type="ARBA" id="ARBA00023295"/>
    </source>
</evidence>
<evidence type="ECO:0000256" key="7">
    <source>
        <dbReference type="ARBA" id="ARBA00023277"/>
    </source>
</evidence>
<dbReference type="InterPro" id="IPR013320">
    <property type="entry name" value="ConA-like_dom_sf"/>
</dbReference>
<dbReference type="InterPro" id="IPR037019">
    <property type="entry name" value="Glyco_hydro_7_sf"/>
</dbReference>
<dbReference type="PROSITE" id="PS01159">
    <property type="entry name" value="WW_DOMAIN_1"/>
    <property type="match status" value="1"/>
</dbReference>
<evidence type="ECO:0000256" key="6">
    <source>
        <dbReference type="ARBA" id="ARBA00023001"/>
    </source>
</evidence>
<keyword evidence="8" id="KW-0326">Glycosidase</keyword>
<dbReference type="PANTHER" id="PTHR33753">
    <property type="entry name" value="1,4-BETA-D-GLUCAN CELLOBIOHYDROLASE B"/>
    <property type="match status" value="1"/>
</dbReference>
<evidence type="ECO:0000256" key="5">
    <source>
        <dbReference type="ARBA" id="ARBA00022801"/>
    </source>
</evidence>
<dbReference type="PROSITE" id="PS50020">
    <property type="entry name" value="WW_DOMAIN_2"/>
    <property type="match status" value="1"/>
</dbReference>
<comment type="catalytic activity">
    <reaction evidence="1">
        <text>Hydrolysis of (1-&gt;4)-beta-D-glucosidic linkages in cellulose and cellotetraose, releasing cellobiose from the non-reducing ends of the chains.</text>
        <dbReference type="EC" id="3.2.1.91"/>
    </reaction>
</comment>
<keyword evidence="5" id="KW-0378">Hydrolase</keyword>
<accession>A0A6U6SHC9</accession>
<evidence type="ECO:0000256" key="2">
    <source>
        <dbReference type="ARBA" id="ARBA00006044"/>
    </source>
</evidence>
<dbReference type="Gene3D" id="2.70.100.10">
    <property type="entry name" value="Glycoside hydrolase, family 7, domain"/>
    <property type="match status" value="1"/>
</dbReference>
<comment type="similarity">
    <text evidence="2">Belongs to the glycosyl hydrolase 7 (cellulase C) family.</text>
</comment>
<keyword evidence="9" id="KW-0624">Polysaccharide degradation</keyword>
<dbReference type="GO" id="GO:0016162">
    <property type="term" value="F:cellulose 1,4-beta-cellobiosidase activity"/>
    <property type="evidence" value="ECO:0007669"/>
    <property type="project" value="UniProtKB-EC"/>
</dbReference>
<feature type="domain" description="WW" evidence="11">
    <location>
        <begin position="416"/>
        <end position="448"/>
    </location>
</feature>
<gene>
    <name evidence="12" type="ORF">BRAN1462_LOCUS49598</name>
</gene>
<dbReference type="EC" id="3.2.1.91" evidence="3"/>
<dbReference type="InterPro" id="IPR036020">
    <property type="entry name" value="WW_dom_sf"/>
</dbReference>
<dbReference type="PANTHER" id="PTHR33753:SF2">
    <property type="entry name" value="GLYCOSIDE HYDROLASE FAMILY 7 PROTEIN"/>
    <property type="match status" value="1"/>
</dbReference>
<name>A0A6U6SHC9_9DINO</name>
<keyword evidence="4" id="KW-0732">Signal</keyword>
<evidence type="ECO:0000256" key="1">
    <source>
        <dbReference type="ARBA" id="ARBA00001641"/>
    </source>
</evidence>
<dbReference type="InterPro" id="IPR001722">
    <property type="entry name" value="Glyco_hydro_7"/>
</dbReference>
<reference evidence="12" key="1">
    <citation type="submission" date="2021-01" db="EMBL/GenBank/DDBJ databases">
        <authorList>
            <person name="Corre E."/>
            <person name="Pelletier E."/>
            <person name="Niang G."/>
            <person name="Scheremetjew M."/>
            <person name="Finn R."/>
            <person name="Kale V."/>
            <person name="Holt S."/>
            <person name="Cochrane G."/>
            <person name="Meng A."/>
            <person name="Brown T."/>
            <person name="Cohen L."/>
        </authorList>
    </citation>
    <scope>NUCLEOTIDE SEQUENCE</scope>
    <source>
        <strain evidence="12">RCC3387</strain>
    </source>
</reference>
<evidence type="ECO:0000256" key="3">
    <source>
        <dbReference type="ARBA" id="ARBA00012561"/>
    </source>
</evidence>
<evidence type="ECO:0000256" key="9">
    <source>
        <dbReference type="ARBA" id="ARBA00023326"/>
    </source>
</evidence>